<dbReference type="GO" id="GO:0015030">
    <property type="term" value="C:Cajal body"/>
    <property type="evidence" value="ECO:0007669"/>
    <property type="project" value="TreeGrafter"/>
</dbReference>
<organism evidence="4">
    <name type="scientific">Angiostrongylus costaricensis</name>
    <name type="common">Nematode worm</name>
    <dbReference type="NCBI Taxonomy" id="334426"/>
    <lineage>
        <taxon>Eukaryota</taxon>
        <taxon>Metazoa</taxon>
        <taxon>Ecdysozoa</taxon>
        <taxon>Nematoda</taxon>
        <taxon>Chromadorea</taxon>
        <taxon>Rhabditida</taxon>
        <taxon>Rhabditina</taxon>
        <taxon>Rhabditomorpha</taxon>
        <taxon>Strongyloidea</taxon>
        <taxon>Metastrongylidae</taxon>
        <taxon>Angiostrongylus</taxon>
    </lineage>
</organism>
<dbReference type="GO" id="GO:0034472">
    <property type="term" value="P:snRNA 3'-end processing"/>
    <property type="evidence" value="ECO:0007669"/>
    <property type="project" value="TreeGrafter"/>
</dbReference>
<dbReference type="SUPFAM" id="SSF53098">
    <property type="entry name" value="Ribonuclease H-like"/>
    <property type="match status" value="1"/>
</dbReference>
<comment type="similarity">
    <text evidence="1">Belongs to the CAF1 family.</text>
</comment>
<dbReference type="Gene3D" id="3.30.420.10">
    <property type="entry name" value="Ribonuclease H-like superfamily/Ribonuclease H"/>
    <property type="match status" value="1"/>
</dbReference>
<dbReference type="GO" id="GO:0008270">
    <property type="term" value="F:zinc ion binding"/>
    <property type="evidence" value="ECO:0007669"/>
    <property type="project" value="UniProtKB-KW"/>
</dbReference>
<name>A0A158PHK1_ANGCS</name>
<dbReference type="GO" id="GO:0000175">
    <property type="term" value="F:3'-5'-RNA exonuclease activity"/>
    <property type="evidence" value="ECO:0007669"/>
    <property type="project" value="TreeGrafter"/>
</dbReference>
<keyword evidence="2" id="KW-0479">Metal-binding</keyword>
<dbReference type="GO" id="GO:0017069">
    <property type="term" value="F:snRNA binding"/>
    <property type="evidence" value="ECO:0007669"/>
    <property type="project" value="TreeGrafter"/>
</dbReference>
<dbReference type="OMA" id="PDICKNF"/>
<keyword evidence="2" id="KW-0862">Zinc</keyword>
<dbReference type="PANTHER" id="PTHR15092">
    <property type="entry name" value="POLY A -SPECIFIC RIBONUCLEASE/TARGET OF EGR1, MEMBER 1"/>
    <property type="match status" value="1"/>
</dbReference>
<evidence type="ECO:0000256" key="1">
    <source>
        <dbReference type="ARBA" id="ARBA00008372"/>
    </source>
</evidence>
<evidence type="ECO:0000259" key="3">
    <source>
        <dbReference type="PROSITE" id="PS50103"/>
    </source>
</evidence>
<dbReference type="Pfam" id="PF04857">
    <property type="entry name" value="CAF1"/>
    <property type="match status" value="2"/>
</dbReference>
<evidence type="ECO:0000256" key="2">
    <source>
        <dbReference type="PROSITE-ProRule" id="PRU00723"/>
    </source>
</evidence>
<dbReference type="PANTHER" id="PTHR15092:SF37">
    <property type="entry name" value="TARGET OF EGR1 PROTEIN 1"/>
    <property type="match status" value="1"/>
</dbReference>
<dbReference type="WBParaSite" id="ACOC_0000646801-mRNA-1">
    <property type="protein sequence ID" value="ACOC_0000646801-mRNA-1"/>
    <property type="gene ID" value="ACOC_0000646801"/>
</dbReference>
<feature type="domain" description="C3H1-type" evidence="3">
    <location>
        <begin position="290"/>
        <end position="320"/>
    </location>
</feature>
<dbReference type="InterPro" id="IPR006941">
    <property type="entry name" value="RNase_CAF1"/>
</dbReference>
<keyword evidence="2" id="KW-0863">Zinc-finger</keyword>
<dbReference type="InterPro" id="IPR012337">
    <property type="entry name" value="RNaseH-like_sf"/>
</dbReference>
<dbReference type="AlphaFoldDB" id="A0A158PHK1"/>
<reference evidence="4" key="1">
    <citation type="submission" date="2016-04" db="UniProtKB">
        <authorList>
            <consortium name="WormBaseParasite"/>
        </authorList>
    </citation>
    <scope>IDENTIFICATION</scope>
</reference>
<evidence type="ECO:0000313" key="4">
    <source>
        <dbReference type="WBParaSite" id="ACOC_0000646801-mRNA-1"/>
    </source>
</evidence>
<dbReference type="PROSITE" id="PS50103">
    <property type="entry name" value="ZF_C3H1"/>
    <property type="match status" value="1"/>
</dbReference>
<dbReference type="InterPro" id="IPR000571">
    <property type="entry name" value="Znf_CCCH"/>
</dbReference>
<dbReference type="InterPro" id="IPR051181">
    <property type="entry name" value="CAF1_poly(A)_ribonucleases"/>
</dbReference>
<dbReference type="InterPro" id="IPR036397">
    <property type="entry name" value="RNaseH_sf"/>
</dbReference>
<sequence>LFLLNWSSAHGAIALCLCATKPLKVIEVCRTNFNTIWPYLMVSLRNADFIALDLELSGLGARQANSAKNVVDRYKALSEAARTRGVLSIGLAFFKKSGKSETKRCLKFSCQVFNILSICAEPFIVEPEALEFLAKHAFDFNRLIDVGVRYYPSTTCSLRSLMTEIWSRSVPLFFHNGLVDLAFIYHHFYSPLPESFGEFCNAIADLYPLESPICDTKYLAEYQSRMSASFLEYVFRKCQRDNVSEALASRFHLEVVFDSTLAMMAPIRAACETVTCRLPEDFPHHLRPYDLREKVCGQYSSHGFCRKQRKKECRLLHDVDFAIDLENEQQERNRKKRKRRYFFNKISLRSTATKGILTGFLLIGCHRAGVDAFMTGYAALFQARVSLYRDGRLDEQHLNRIPLPGKSEPLVIQRTQFAGSCKVHESRFADIQVERTRNSLLRSLTKTDVTSADGTYFFPDCE</sequence>
<accession>A0A158PHK1</accession>
<feature type="zinc finger region" description="C3H1-type" evidence="2">
    <location>
        <begin position="290"/>
        <end position="320"/>
    </location>
</feature>
<protein>
    <submittedName>
        <fullName evidence="4">C3H1-type domain-containing protein</fullName>
    </submittedName>
</protein>
<proteinExistence type="inferred from homology"/>